<keyword evidence="1" id="KW-0472">Membrane</keyword>
<protein>
    <submittedName>
        <fullName evidence="2">Uncharacterized protein</fullName>
    </submittedName>
</protein>
<comment type="caution">
    <text evidence="2">The sequence shown here is derived from an EMBL/GenBank/DDBJ whole genome shotgun (WGS) entry which is preliminary data.</text>
</comment>
<evidence type="ECO:0000313" key="2">
    <source>
        <dbReference type="EMBL" id="PLT28645.1"/>
    </source>
</evidence>
<sequence length="61" mass="7425">METGKLAEVFTKCKGKWYHAAWFMLTFMRDMLMFKGFTLMFFDFMLIFSTFMLISLHSMRM</sequence>
<feature type="transmembrane region" description="Helical" evidence="1">
    <location>
        <begin position="32"/>
        <end position="56"/>
    </location>
</feature>
<accession>A0A2N5M2U4</accession>
<keyword evidence="1" id="KW-0812">Transmembrane</keyword>
<dbReference type="EMBL" id="PGUY01000054">
    <property type="protein sequence ID" value="PLT28645.1"/>
    <property type="molecule type" value="Genomic_DNA"/>
</dbReference>
<proteinExistence type="predicted"/>
<gene>
    <name evidence="2" type="ORF">CUU66_17240</name>
</gene>
<evidence type="ECO:0000256" key="1">
    <source>
        <dbReference type="SAM" id="Phobius"/>
    </source>
</evidence>
<dbReference type="AlphaFoldDB" id="A0A2N5M2U4"/>
<keyword evidence="1" id="KW-1133">Transmembrane helix</keyword>
<reference evidence="2 3" key="1">
    <citation type="submission" date="2017-11" db="EMBL/GenBank/DDBJ databases">
        <title>Comparitive Functional Genomics of Dry Heat Resistant strains isolated from the Viking Spacecraft.</title>
        <authorList>
            <person name="Seuylemezian A."/>
            <person name="Cooper K."/>
            <person name="Vaishampayan P."/>
        </authorList>
    </citation>
    <scope>NUCLEOTIDE SEQUENCE [LARGE SCALE GENOMIC DNA]</scope>
    <source>
        <strain evidence="2 3">V1-29</strain>
    </source>
</reference>
<evidence type="ECO:0000313" key="3">
    <source>
        <dbReference type="Proteomes" id="UP000234748"/>
    </source>
</evidence>
<organism evidence="2 3">
    <name type="scientific">Peribacillus deserti</name>
    <dbReference type="NCBI Taxonomy" id="673318"/>
    <lineage>
        <taxon>Bacteria</taxon>
        <taxon>Bacillati</taxon>
        <taxon>Bacillota</taxon>
        <taxon>Bacilli</taxon>
        <taxon>Bacillales</taxon>
        <taxon>Bacillaceae</taxon>
        <taxon>Peribacillus</taxon>
    </lineage>
</organism>
<dbReference type="Proteomes" id="UP000234748">
    <property type="component" value="Unassembled WGS sequence"/>
</dbReference>
<keyword evidence="3" id="KW-1185">Reference proteome</keyword>
<name>A0A2N5M2U4_9BACI</name>